<accession>A0AA86YWU4</accession>
<proteinExistence type="predicted"/>
<evidence type="ECO:0000313" key="1">
    <source>
        <dbReference type="EMBL" id="EDU59989.1"/>
    </source>
</evidence>
<gene>
    <name evidence="1" type="ORF">PROSTU_03185</name>
</gene>
<organism evidence="1 2">
    <name type="scientific">Providencia stuartii ATCC 25827</name>
    <dbReference type="NCBI Taxonomy" id="471874"/>
    <lineage>
        <taxon>Bacteria</taxon>
        <taxon>Pseudomonadati</taxon>
        <taxon>Pseudomonadota</taxon>
        <taxon>Gammaproteobacteria</taxon>
        <taxon>Enterobacterales</taxon>
        <taxon>Morganellaceae</taxon>
        <taxon>Providencia</taxon>
    </lineage>
</organism>
<comment type="caution">
    <text evidence="1">The sequence shown here is derived from an EMBL/GenBank/DDBJ whole genome shotgun (WGS) entry which is preliminary data.</text>
</comment>
<protein>
    <submittedName>
        <fullName evidence="1">Uncharacterized protein</fullName>
    </submittedName>
</protein>
<dbReference type="Proteomes" id="UP000004506">
    <property type="component" value="Unassembled WGS sequence"/>
</dbReference>
<sequence length="88" mass="10110">MMMVDVLMYRPLAQSFNRLDKKKNFILSSYILPLVLRVLLHDKTETALANSVRYPIAAMIFSCTPLIDIEYQCPNVAKSVQLFMLSII</sequence>
<dbReference type="RefSeq" id="WP_004921255.1">
    <property type="nucleotide sequence ID" value="NZ_DS607663.1"/>
</dbReference>
<reference evidence="1 2" key="3">
    <citation type="submission" date="2008-05" db="EMBL/GenBank/DDBJ databases">
        <authorList>
            <person name="Fulton L."/>
            <person name="Clifton S."/>
            <person name="Fulton B."/>
            <person name="Xu J."/>
            <person name="Minx P."/>
            <person name="Pepin K.H."/>
            <person name="Johnson M."/>
            <person name="Thiruvilangam P."/>
            <person name="Bhonagiri V."/>
            <person name="Nash W.E."/>
            <person name="Mardis E.R."/>
            <person name="Wilson R.K."/>
        </authorList>
    </citation>
    <scope>NUCLEOTIDE SEQUENCE [LARGE SCALE GENOMIC DNA]</scope>
    <source>
        <strain evidence="1 2">ATCC 25827</strain>
    </source>
</reference>
<dbReference type="EMBL" id="ABJD02000101">
    <property type="protein sequence ID" value="EDU59989.1"/>
    <property type="molecule type" value="Genomic_DNA"/>
</dbReference>
<reference evidence="2" key="1">
    <citation type="submission" date="2008-04" db="EMBL/GenBank/DDBJ databases">
        <title>Draft genome sequence of Providencia stuartii (ATCC 25827).</title>
        <authorList>
            <person name="Sudarsanam P."/>
            <person name="Ley R."/>
            <person name="Guruge J."/>
            <person name="Turnbaugh P.J."/>
            <person name="Mahowald M."/>
            <person name="Liep D."/>
            <person name="Gordon J."/>
        </authorList>
    </citation>
    <scope>NUCLEOTIDE SEQUENCE [LARGE SCALE GENOMIC DNA]</scope>
    <source>
        <strain evidence="2">ATCC 25827</strain>
    </source>
</reference>
<name>A0AA86YWU4_PROST</name>
<dbReference type="AlphaFoldDB" id="A0AA86YWU4"/>
<reference evidence="2" key="2">
    <citation type="submission" date="2008-04" db="EMBL/GenBank/DDBJ databases">
        <title>Draft genome sequence of Providencia stuartii(ATCC 25827).</title>
        <authorList>
            <person name="Sudarsanam P."/>
            <person name="Ley R."/>
            <person name="Guruge J."/>
            <person name="Turnbaugh P.J."/>
            <person name="Mahowald M."/>
            <person name="Liep D."/>
            <person name="Gordon J."/>
        </authorList>
    </citation>
    <scope>NUCLEOTIDE SEQUENCE [LARGE SCALE GENOMIC DNA]</scope>
    <source>
        <strain evidence="2">ATCC 25827</strain>
    </source>
</reference>
<evidence type="ECO:0000313" key="2">
    <source>
        <dbReference type="Proteomes" id="UP000004506"/>
    </source>
</evidence>